<organism evidence="3 4">
    <name type="scientific">Actinomyces johnsonii F0542</name>
    <dbReference type="NCBI Taxonomy" id="1321818"/>
    <lineage>
        <taxon>Bacteria</taxon>
        <taxon>Bacillati</taxon>
        <taxon>Actinomycetota</taxon>
        <taxon>Actinomycetes</taxon>
        <taxon>Actinomycetales</taxon>
        <taxon>Actinomycetaceae</taxon>
        <taxon>Actinomyces</taxon>
    </lineage>
</organism>
<evidence type="ECO:0000259" key="2">
    <source>
        <dbReference type="Pfam" id="PF20211"/>
    </source>
</evidence>
<feature type="region of interest" description="Disordered" evidence="1">
    <location>
        <begin position="264"/>
        <end position="286"/>
    </location>
</feature>
<feature type="compositionally biased region" description="Basic and acidic residues" evidence="1">
    <location>
        <begin position="264"/>
        <end position="284"/>
    </location>
</feature>
<keyword evidence="4" id="KW-1185">Reference proteome</keyword>
<sequence length="694" mass="75559">MVSVYMNPERLEIRIADLEKFAQSVIEARGSVSSMYNEAKEPIQSGESMASLQSAVDKAAQAIETHAKELRKCKTTMVNLNSNGIASHDLEGGINIEVPDDSAGLETADKFEKWSQGATDANDLRSGKDKLPSGRSFDEVMESMRANKGDTTYSNSFIDRVGPENLTKIGHHDVRINKEAPVLGEVLATASTTWNEEKSKRNADLIVGSVDEESEWSRIPVLNHMIGHHDSDGDHINDLKFGTNFLVFMGRGLEELPLQKIKSTLKEHPDRQNPDPEKFLDSSRNDPLSGVLDAMVSNEEAARVFLAPHGGLDDDVQRVKELINRNPVGDNAWTDTWAGLSSRTAEAHGTDPYDDSTKSPESHQAAAITAGVVNTIGEKIQSKETSSVSGTARSRLSFALSKFPYAIDNTVQNGKTSSVNSKGEPVPLYPDVPKQVERWSQGMGWQPPFTVKGLSGAIQVISEDSNDLKRAAEPLGDMHRAKMVDAVANKEDVARLRQTISTISDANGFILGASHARVENDAARKDANTKALIDTVFSASSFIPGVGKNVDELVEKIVNYGKDRSVDALKAATEDAFTGNLEVAEKVDGLQFSEAGKVNVENTIIQLMGLGVIDDKTIATGQIRDKHGNLLSFRDKDGNLDLSKLKVEGSAERDYLIERFVSNPNNVDSEVHLGLDQMGQKFDQAYQKGRSGVG</sequence>
<dbReference type="Pfam" id="PF20211">
    <property type="entry name" value="DUF6571"/>
    <property type="match status" value="1"/>
</dbReference>
<dbReference type="EMBL" id="AWSE01000017">
    <property type="protein sequence ID" value="ERH25523.1"/>
    <property type="molecule type" value="Genomic_DNA"/>
</dbReference>
<accession>U1S0T9</accession>
<evidence type="ECO:0000256" key="1">
    <source>
        <dbReference type="SAM" id="MobiDB-lite"/>
    </source>
</evidence>
<feature type="compositionally biased region" description="Basic and acidic residues" evidence="1">
    <location>
        <begin position="122"/>
        <end position="135"/>
    </location>
</feature>
<feature type="region of interest" description="Disordered" evidence="1">
    <location>
        <begin position="116"/>
        <end position="135"/>
    </location>
</feature>
<evidence type="ECO:0000313" key="4">
    <source>
        <dbReference type="Proteomes" id="UP000016536"/>
    </source>
</evidence>
<dbReference type="AlphaFoldDB" id="U1S0T9"/>
<dbReference type="PATRIC" id="fig|1321818.3.peg.354"/>
<evidence type="ECO:0000313" key="3">
    <source>
        <dbReference type="EMBL" id="ERH25523.1"/>
    </source>
</evidence>
<dbReference type="HOGENOM" id="CLU_022795_0_0_11"/>
<dbReference type="InterPro" id="IPR046701">
    <property type="entry name" value="DUF6571"/>
</dbReference>
<dbReference type="Proteomes" id="UP000016536">
    <property type="component" value="Unassembled WGS sequence"/>
</dbReference>
<feature type="domain" description="DUF6571" evidence="2">
    <location>
        <begin position="1"/>
        <end position="690"/>
    </location>
</feature>
<comment type="caution">
    <text evidence="3">The sequence shown here is derived from an EMBL/GenBank/DDBJ whole genome shotgun (WGS) entry which is preliminary data.</text>
</comment>
<dbReference type="RefSeq" id="WP_021609065.1">
    <property type="nucleotide sequence ID" value="NZ_KE951941.1"/>
</dbReference>
<reference evidence="3 4" key="1">
    <citation type="submission" date="2013-08" db="EMBL/GenBank/DDBJ databases">
        <authorList>
            <person name="Weinstock G."/>
            <person name="Sodergren E."/>
            <person name="Wylie T."/>
            <person name="Fulton L."/>
            <person name="Fulton R."/>
            <person name="Fronick C."/>
            <person name="O'Laughlin M."/>
            <person name="Godfrey J."/>
            <person name="Miner T."/>
            <person name="Herter B."/>
            <person name="Appelbaum E."/>
            <person name="Cordes M."/>
            <person name="Lek S."/>
            <person name="Wollam A."/>
            <person name="Pepin K.H."/>
            <person name="Palsikar V.B."/>
            <person name="Mitreva M."/>
            <person name="Wilson R.K."/>
        </authorList>
    </citation>
    <scope>NUCLEOTIDE SEQUENCE [LARGE SCALE GENOMIC DNA]</scope>
    <source>
        <strain evidence="3 4">F0542</strain>
    </source>
</reference>
<name>U1S0T9_9ACTO</name>
<gene>
    <name evidence="3" type="ORF">HMPREF1979_00426</name>
</gene>
<proteinExistence type="predicted"/>
<protein>
    <recommendedName>
        <fullName evidence="2">DUF6571 domain-containing protein</fullName>
    </recommendedName>
</protein>